<comment type="caution">
    <text evidence="2">The sequence shown here is derived from an EMBL/GenBank/DDBJ whole genome shotgun (WGS) entry which is preliminary data.</text>
</comment>
<keyword evidence="1" id="KW-0812">Transmembrane</keyword>
<evidence type="ECO:0000256" key="1">
    <source>
        <dbReference type="SAM" id="Phobius"/>
    </source>
</evidence>
<accession>A0A840YLT8</accession>
<keyword evidence="1" id="KW-0472">Membrane</keyword>
<proteinExistence type="predicted"/>
<name>A0A840YLT8_9SPHN</name>
<keyword evidence="3" id="KW-1185">Reference proteome</keyword>
<dbReference type="EMBL" id="JACIJF010000016">
    <property type="protein sequence ID" value="MBB5712358.1"/>
    <property type="molecule type" value="Genomic_DNA"/>
</dbReference>
<dbReference type="InterPro" id="IPR007973">
    <property type="entry name" value="Pilus_assembly_TraE"/>
</dbReference>
<sequence length="191" mass="21263">MDFTYQHGQSQRILRQRNLLGISVLVLAAVIGVMLLVSATRPREIVLQPVLRSPLTLSSAGASREYLELVTRDTAVLILDRSPSNLDYWMNTVLALTSERAHGKIKADLLKVVDEQRSSSIAQFFTLQSMTIDPKNLRSTVTGQLHTIVGQKVISKDTRTFQFDWEYNGVSLKLAGFGMVADEAKTRKALS</sequence>
<evidence type="ECO:0000313" key="2">
    <source>
        <dbReference type="EMBL" id="MBB5712358.1"/>
    </source>
</evidence>
<dbReference type="Proteomes" id="UP000527143">
    <property type="component" value="Unassembled WGS sequence"/>
</dbReference>
<feature type="transmembrane region" description="Helical" evidence="1">
    <location>
        <begin position="19"/>
        <end position="39"/>
    </location>
</feature>
<keyword evidence="1" id="KW-1133">Transmembrane helix</keyword>
<dbReference type="AlphaFoldDB" id="A0A840YLT8"/>
<dbReference type="RefSeq" id="WP_184090753.1">
    <property type="nucleotide sequence ID" value="NZ_JACIJF010000016.1"/>
</dbReference>
<evidence type="ECO:0000313" key="3">
    <source>
        <dbReference type="Proteomes" id="UP000527143"/>
    </source>
</evidence>
<gene>
    <name evidence="2" type="ORF">FHT02_003617</name>
</gene>
<dbReference type="Pfam" id="PF05309">
    <property type="entry name" value="TraE"/>
    <property type="match status" value="1"/>
</dbReference>
<reference evidence="2 3" key="1">
    <citation type="submission" date="2020-08" db="EMBL/GenBank/DDBJ databases">
        <title>Genomic Encyclopedia of Type Strains, Phase IV (KMG-IV): sequencing the most valuable type-strain genomes for metagenomic binning, comparative biology and taxonomic classification.</title>
        <authorList>
            <person name="Goeker M."/>
        </authorList>
    </citation>
    <scope>NUCLEOTIDE SEQUENCE [LARGE SCALE GENOMIC DNA]</scope>
    <source>
        <strain evidence="2 3">DSM 26736</strain>
    </source>
</reference>
<protein>
    <submittedName>
        <fullName evidence="2">Conjugal transfer pilus assembly protein TraE</fullName>
    </submittedName>
</protein>
<organism evidence="2 3">
    <name type="scientific">Sphingomonas xinjiangensis</name>
    <dbReference type="NCBI Taxonomy" id="643568"/>
    <lineage>
        <taxon>Bacteria</taxon>
        <taxon>Pseudomonadati</taxon>
        <taxon>Pseudomonadota</taxon>
        <taxon>Alphaproteobacteria</taxon>
        <taxon>Sphingomonadales</taxon>
        <taxon>Sphingomonadaceae</taxon>
        <taxon>Sphingomonas</taxon>
    </lineage>
</organism>